<feature type="signal peptide" evidence="8">
    <location>
        <begin position="1"/>
        <end position="20"/>
    </location>
</feature>
<dbReference type="PANTHER" id="PTHR33146">
    <property type="entry name" value="ENDONUCLEASE 4"/>
    <property type="match status" value="1"/>
</dbReference>
<protein>
    <recommendedName>
        <fullName evidence="11">Nuclease S1</fullName>
    </recommendedName>
</protein>
<dbReference type="GO" id="GO:0006308">
    <property type="term" value="P:DNA catabolic process"/>
    <property type="evidence" value="ECO:0007669"/>
    <property type="project" value="InterPro"/>
</dbReference>
<evidence type="ECO:0000256" key="7">
    <source>
        <dbReference type="ARBA" id="ARBA00023180"/>
    </source>
</evidence>
<keyword evidence="4" id="KW-0255">Endonuclease</keyword>
<dbReference type="SUPFAM" id="SSF48537">
    <property type="entry name" value="Phospholipase C/P1 nuclease"/>
    <property type="match status" value="1"/>
</dbReference>
<dbReference type="OrthoDB" id="441446at2759"/>
<evidence type="ECO:0000313" key="9">
    <source>
        <dbReference type="EMBL" id="KAH0536607.1"/>
    </source>
</evidence>
<dbReference type="Proteomes" id="UP000698800">
    <property type="component" value="Unassembled WGS sequence"/>
</dbReference>
<feature type="chain" id="PRO_5040323254" description="Nuclease S1" evidence="8">
    <location>
        <begin position="21"/>
        <end position="307"/>
    </location>
</feature>
<evidence type="ECO:0000256" key="6">
    <source>
        <dbReference type="ARBA" id="ARBA00023157"/>
    </source>
</evidence>
<dbReference type="Pfam" id="PF02265">
    <property type="entry name" value="S1-P1_nuclease"/>
    <property type="match status" value="1"/>
</dbReference>
<dbReference type="CDD" id="cd11010">
    <property type="entry name" value="S1-P1_nuclease"/>
    <property type="match status" value="1"/>
</dbReference>
<dbReference type="GO" id="GO:0004519">
    <property type="term" value="F:endonuclease activity"/>
    <property type="evidence" value="ECO:0007669"/>
    <property type="project" value="UniProtKB-KW"/>
</dbReference>
<evidence type="ECO:0000256" key="8">
    <source>
        <dbReference type="SAM" id="SignalP"/>
    </source>
</evidence>
<keyword evidence="6" id="KW-1015">Disulfide bond</keyword>
<evidence type="ECO:0000256" key="5">
    <source>
        <dbReference type="ARBA" id="ARBA00022801"/>
    </source>
</evidence>
<evidence type="ECO:0000256" key="4">
    <source>
        <dbReference type="ARBA" id="ARBA00022759"/>
    </source>
</evidence>
<keyword evidence="8" id="KW-0732">Signal</keyword>
<dbReference type="GO" id="GO:0003676">
    <property type="term" value="F:nucleic acid binding"/>
    <property type="evidence" value="ECO:0007669"/>
    <property type="project" value="InterPro"/>
</dbReference>
<evidence type="ECO:0008006" key="11">
    <source>
        <dbReference type="Google" id="ProtNLM"/>
    </source>
</evidence>
<accession>A0A9P8KUV8</accession>
<name>A0A9P8KUV8_9PEZI</name>
<proteinExistence type="inferred from homology"/>
<sequence length="307" mass="34524">MYTLLSTLLFFSTLVHLSNCWGHLGHRTVAYLAQKQLSPAGASYVTRLLRSEDISKASLWADEYRGRREGRFTSDWHFIDANDDPPRRCNVEYNRDCRPRTGCVVSAITNMTTRANDPSLPPKQHYEALKFLLHFIGDIHQPLHTEKLQKGGNGIHVLFDGEEVDLHKVWDTRIPDKHRDNEGSGIPAEKSHASAWADQLISVGTSEDWLKCTDITRAEDCALEWANEANDYICSYVLKNDVEGEELGGEYYDGAVPIVDELVAKAGFRLAAWIEGLAAERAAMMERGVVFEGPWATEQEVMGAEEL</sequence>
<comment type="caution">
    <text evidence="9">The sequence shown here is derived from an EMBL/GenBank/DDBJ whole genome shotgun (WGS) entry which is preliminary data.</text>
</comment>
<evidence type="ECO:0000256" key="2">
    <source>
        <dbReference type="ARBA" id="ARBA00022722"/>
    </source>
</evidence>
<dbReference type="InterPro" id="IPR003154">
    <property type="entry name" value="S1/P1nuclease"/>
</dbReference>
<keyword evidence="5" id="KW-0378">Hydrolase</keyword>
<dbReference type="GO" id="GO:0016788">
    <property type="term" value="F:hydrolase activity, acting on ester bonds"/>
    <property type="evidence" value="ECO:0007669"/>
    <property type="project" value="InterPro"/>
</dbReference>
<comment type="similarity">
    <text evidence="1">Belongs to the nuclease type I family.</text>
</comment>
<organism evidence="9 10">
    <name type="scientific">Glutinoglossum americanum</name>
    <dbReference type="NCBI Taxonomy" id="1670608"/>
    <lineage>
        <taxon>Eukaryota</taxon>
        <taxon>Fungi</taxon>
        <taxon>Dikarya</taxon>
        <taxon>Ascomycota</taxon>
        <taxon>Pezizomycotina</taxon>
        <taxon>Geoglossomycetes</taxon>
        <taxon>Geoglossales</taxon>
        <taxon>Geoglossaceae</taxon>
        <taxon>Glutinoglossum</taxon>
    </lineage>
</organism>
<dbReference type="GO" id="GO:0046872">
    <property type="term" value="F:metal ion binding"/>
    <property type="evidence" value="ECO:0007669"/>
    <property type="project" value="UniProtKB-KW"/>
</dbReference>
<keyword evidence="10" id="KW-1185">Reference proteome</keyword>
<keyword evidence="3" id="KW-0479">Metal-binding</keyword>
<evidence type="ECO:0000313" key="10">
    <source>
        <dbReference type="Proteomes" id="UP000698800"/>
    </source>
</evidence>
<evidence type="ECO:0000256" key="1">
    <source>
        <dbReference type="ARBA" id="ARBA00009547"/>
    </source>
</evidence>
<dbReference type="AlphaFoldDB" id="A0A9P8KUV8"/>
<dbReference type="InterPro" id="IPR008947">
    <property type="entry name" value="PLipase_C/P1_nuclease_dom_sf"/>
</dbReference>
<dbReference type="PANTHER" id="PTHR33146:SF26">
    <property type="entry name" value="ENDONUCLEASE 4"/>
    <property type="match status" value="1"/>
</dbReference>
<keyword evidence="7" id="KW-0325">Glycoprotein</keyword>
<reference evidence="9" key="1">
    <citation type="submission" date="2021-03" db="EMBL/GenBank/DDBJ databases">
        <title>Comparative genomics and phylogenomic investigation of the class Geoglossomycetes provide insights into ecological specialization and systematics.</title>
        <authorList>
            <person name="Melie T."/>
            <person name="Pirro S."/>
            <person name="Miller A.N."/>
            <person name="Quandt A."/>
        </authorList>
    </citation>
    <scope>NUCLEOTIDE SEQUENCE</scope>
    <source>
        <strain evidence="9">GBOQ0MN5Z8</strain>
    </source>
</reference>
<gene>
    <name evidence="9" type="ORF">FGG08_006540</name>
</gene>
<evidence type="ECO:0000256" key="3">
    <source>
        <dbReference type="ARBA" id="ARBA00022723"/>
    </source>
</evidence>
<keyword evidence="2" id="KW-0540">Nuclease</keyword>
<dbReference type="Gene3D" id="1.10.575.10">
    <property type="entry name" value="P1 Nuclease"/>
    <property type="match status" value="1"/>
</dbReference>
<dbReference type="EMBL" id="JAGHQL010000193">
    <property type="protein sequence ID" value="KAH0536607.1"/>
    <property type="molecule type" value="Genomic_DNA"/>
</dbReference>